<dbReference type="Pfam" id="PF00964">
    <property type="entry name" value="Elicitin"/>
    <property type="match status" value="1"/>
</dbReference>
<dbReference type="EMBL" id="DAKRPA010000084">
    <property type="protein sequence ID" value="DAZ99375.1"/>
    <property type="molecule type" value="Genomic_DNA"/>
</dbReference>
<dbReference type="SMART" id="SM01187">
    <property type="entry name" value="Elicitin"/>
    <property type="match status" value="1"/>
</dbReference>
<dbReference type="Proteomes" id="UP001146120">
    <property type="component" value="Unassembled WGS sequence"/>
</dbReference>
<evidence type="ECO:0000256" key="5">
    <source>
        <dbReference type="ARBA" id="ARBA00023157"/>
    </source>
</evidence>
<comment type="caution">
    <text evidence="8">The sequence shown here is derived from an EMBL/GenBank/DDBJ whole genome shotgun (WGS) entry which is preliminary data.</text>
</comment>
<keyword evidence="9" id="KW-1185">Reference proteome</keyword>
<reference evidence="8" key="2">
    <citation type="journal article" date="2023" name="Microbiol Resour">
        <title>Decontamination and Annotation of the Draft Genome Sequence of the Oomycete Lagenidium giganteum ARSEF 373.</title>
        <authorList>
            <person name="Morgan W.R."/>
            <person name="Tartar A."/>
        </authorList>
    </citation>
    <scope>NUCLEOTIDE SEQUENCE</scope>
    <source>
        <strain evidence="8">ARSEF 373</strain>
    </source>
</reference>
<feature type="chain" id="PRO_5043752358" description="Elicitin" evidence="7">
    <location>
        <begin position="19"/>
        <end position="111"/>
    </location>
</feature>
<accession>A0AAV2YZ04</accession>
<comment type="similarity">
    <text evidence="2 6">Belongs to the elicitin family.</text>
</comment>
<reference evidence="8" key="1">
    <citation type="submission" date="2022-11" db="EMBL/GenBank/DDBJ databases">
        <authorList>
            <person name="Morgan W.R."/>
            <person name="Tartar A."/>
        </authorList>
    </citation>
    <scope>NUCLEOTIDE SEQUENCE</scope>
    <source>
        <strain evidence="8">ARSEF 373</strain>
    </source>
</reference>
<dbReference type="PRINTS" id="PR00948">
    <property type="entry name" value="ELICITIN"/>
</dbReference>
<dbReference type="GO" id="GO:0052040">
    <property type="term" value="P:symbiont-mediated perturbation of host programmed cell death"/>
    <property type="evidence" value="ECO:0007669"/>
    <property type="project" value="UniProtKB-UniRule"/>
</dbReference>
<dbReference type="Gene3D" id="1.10.239.10">
    <property type="entry name" value="Elicitin domain"/>
    <property type="match status" value="1"/>
</dbReference>
<organism evidence="8 9">
    <name type="scientific">Lagenidium giganteum</name>
    <dbReference type="NCBI Taxonomy" id="4803"/>
    <lineage>
        <taxon>Eukaryota</taxon>
        <taxon>Sar</taxon>
        <taxon>Stramenopiles</taxon>
        <taxon>Oomycota</taxon>
        <taxon>Peronosporomycetes</taxon>
        <taxon>Pythiales</taxon>
        <taxon>Pythiaceae</taxon>
    </lineage>
</organism>
<comment type="subcellular location">
    <subcellularLocation>
        <location evidence="1 6">Secreted</location>
    </subcellularLocation>
</comment>
<evidence type="ECO:0000256" key="1">
    <source>
        <dbReference type="ARBA" id="ARBA00004613"/>
    </source>
</evidence>
<evidence type="ECO:0000313" key="9">
    <source>
        <dbReference type="Proteomes" id="UP001146120"/>
    </source>
</evidence>
<keyword evidence="4 6" id="KW-0928">Hypersensitive response elicitation</keyword>
<keyword evidence="7" id="KW-0732">Signal</keyword>
<gene>
    <name evidence="8" type="ORF">N0F65_005277</name>
</gene>
<evidence type="ECO:0000256" key="2">
    <source>
        <dbReference type="ARBA" id="ARBA00009544"/>
    </source>
</evidence>
<sequence>MKTFVALAAVAAVAAVSATDCKVDELLAQAYPLVMDVNYGQCQKDGGYSFFPFTGLPIGDQIQKLCASDACKSLLKKVVAINPPDCDLTLNGTSYNVKDIVNKYATMCLQA</sequence>
<dbReference type="AlphaFoldDB" id="A0AAV2YZ04"/>
<comment type="function">
    <text evidence="6">Induces local and distal defense responses (incompatible hypersensitive reaction) in plants from the solanaceae and cruciferae families. Elicits leaf necrosis and causes the accumulation of pathogenesis-related proteins. Might interact with the lipidic molecules of the plasma membrane.</text>
</comment>
<evidence type="ECO:0000313" key="8">
    <source>
        <dbReference type="EMBL" id="DAZ99375.1"/>
    </source>
</evidence>
<dbReference type="InterPro" id="IPR002200">
    <property type="entry name" value="Elicitin"/>
</dbReference>
<dbReference type="SUPFAM" id="SSF48647">
    <property type="entry name" value="Fungal elicitin"/>
    <property type="match status" value="1"/>
</dbReference>
<evidence type="ECO:0000256" key="6">
    <source>
        <dbReference type="RuleBase" id="RU368111"/>
    </source>
</evidence>
<feature type="signal peptide" evidence="7">
    <location>
        <begin position="1"/>
        <end position="18"/>
    </location>
</feature>
<protein>
    <recommendedName>
        <fullName evidence="6">Elicitin</fullName>
    </recommendedName>
</protein>
<keyword evidence="3 6" id="KW-0964">Secreted</keyword>
<keyword evidence="5 6" id="KW-1015">Disulfide bond</keyword>
<proteinExistence type="inferred from homology"/>
<name>A0AAV2YZ04_9STRA</name>
<dbReference type="GO" id="GO:0005576">
    <property type="term" value="C:extracellular region"/>
    <property type="evidence" value="ECO:0007669"/>
    <property type="project" value="UniProtKB-SubCell"/>
</dbReference>
<evidence type="ECO:0000256" key="7">
    <source>
        <dbReference type="SAM" id="SignalP"/>
    </source>
</evidence>
<evidence type="ECO:0000256" key="4">
    <source>
        <dbReference type="ARBA" id="ARBA00022978"/>
    </source>
</evidence>
<dbReference type="InterPro" id="IPR036470">
    <property type="entry name" value="Elicitin_sf"/>
</dbReference>
<evidence type="ECO:0000256" key="3">
    <source>
        <dbReference type="ARBA" id="ARBA00022525"/>
    </source>
</evidence>